<evidence type="ECO:0000256" key="3">
    <source>
        <dbReference type="RuleBase" id="RU362118"/>
    </source>
</evidence>
<keyword evidence="5" id="KW-1185">Reference proteome</keyword>
<organism evidence="4 5">
    <name type="scientific">Suttonella ornithocola</name>
    <dbReference type="NCBI Taxonomy" id="279832"/>
    <lineage>
        <taxon>Bacteria</taxon>
        <taxon>Pseudomonadati</taxon>
        <taxon>Pseudomonadota</taxon>
        <taxon>Gammaproteobacteria</taxon>
        <taxon>Cardiobacteriales</taxon>
        <taxon>Cardiobacteriaceae</taxon>
        <taxon>Suttonella</taxon>
    </lineage>
</organism>
<evidence type="ECO:0000313" key="5">
    <source>
        <dbReference type="Proteomes" id="UP000254601"/>
    </source>
</evidence>
<gene>
    <name evidence="4" type="ORF">NCTC13337_00636</name>
</gene>
<dbReference type="EMBL" id="UHIC01000001">
    <property type="protein sequence ID" value="SUO94242.1"/>
    <property type="molecule type" value="Genomic_DNA"/>
</dbReference>
<proteinExistence type="inferred from homology"/>
<dbReference type="Proteomes" id="UP000254601">
    <property type="component" value="Unassembled WGS sequence"/>
</dbReference>
<accession>A0A380MPJ6</accession>
<dbReference type="InterPro" id="IPR015422">
    <property type="entry name" value="PyrdxlP-dep_Trfase_small"/>
</dbReference>
<dbReference type="Gene3D" id="3.90.1150.10">
    <property type="entry name" value="Aspartate Aminotransferase, domain 1"/>
    <property type="match status" value="1"/>
</dbReference>
<reference evidence="4 5" key="1">
    <citation type="submission" date="2018-06" db="EMBL/GenBank/DDBJ databases">
        <authorList>
            <consortium name="Pathogen Informatics"/>
            <person name="Doyle S."/>
        </authorList>
    </citation>
    <scope>NUCLEOTIDE SEQUENCE [LARGE SCALE GENOMIC DNA]</scope>
    <source>
        <strain evidence="4 5">NCTC13337</strain>
    </source>
</reference>
<dbReference type="GO" id="GO:0030170">
    <property type="term" value="F:pyridoxal phosphate binding"/>
    <property type="evidence" value="ECO:0007669"/>
    <property type="project" value="InterPro"/>
</dbReference>
<keyword evidence="2 3" id="KW-0663">Pyridoxal phosphate</keyword>
<evidence type="ECO:0000313" key="4">
    <source>
        <dbReference type="EMBL" id="SUO94242.1"/>
    </source>
</evidence>
<comment type="cofactor">
    <cofactor evidence="1 3">
        <name>pyridoxal 5'-phosphate</name>
        <dbReference type="ChEBI" id="CHEBI:597326"/>
    </cofactor>
</comment>
<dbReference type="Pfam" id="PF01053">
    <property type="entry name" value="Cys_Met_Meta_PP"/>
    <property type="match status" value="1"/>
</dbReference>
<dbReference type="InterPro" id="IPR000277">
    <property type="entry name" value="Cys/Met-Metab_PyrdxlP-dep_enz"/>
</dbReference>
<protein>
    <submittedName>
        <fullName evidence="4">Cystathionine gamma-synthase</fullName>
    </submittedName>
</protein>
<evidence type="ECO:0000256" key="2">
    <source>
        <dbReference type="ARBA" id="ARBA00022898"/>
    </source>
</evidence>
<dbReference type="InterPro" id="IPR015424">
    <property type="entry name" value="PyrdxlP-dep_Trfase"/>
</dbReference>
<comment type="similarity">
    <text evidence="3">Belongs to the trans-sulfuration enzymes family.</text>
</comment>
<name>A0A380MPJ6_9GAMM</name>
<dbReference type="AlphaFoldDB" id="A0A380MPJ6"/>
<sequence length="48" mass="5339">MQKKTAPWLANHPKVRSVNYATLKDSPYHALAQKITQGKASGILSFEL</sequence>
<dbReference type="SUPFAM" id="SSF53383">
    <property type="entry name" value="PLP-dependent transferases"/>
    <property type="match status" value="1"/>
</dbReference>
<dbReference type="GO" id="GO:0019346">
    <property type="term" value="P:transsulfuration"/>
    <property type="evidence" value="ECO:0007669"/>
    <property type="project" value="InterPro"/>
</dbReference>
<evidence type="ECO:0000256" key="1">
    <source>
        <dbReference type="ARBA" id="ARBA00001933"/>
    </source>
</evidence>